<dbReference type="CDD" id="cd02227">
    <property type="entry name" value="cupin_TM1112-like"/>
    <property type="match status" value="1"/>
</dbReference>
<dbReference type="EMBL" id="CP019646">
    <property type="protein sequence ID" value="AQQ71197.1"/>
    <property type="molecule type" value="Genomic_DNA"/>
</dbReference>
<sequence length="92" mass="10719">MPTIKDVIVRKPSEQEKQECLQWPTWSSGVSKFDWEYTQRETCLVMEGRVTVYSPDQRESVSFGAGDMVIFPNDLACIWDVKEPVLKHYNFS</sequence>
<organism evidence="2 3">
    <name type="scientific">Limihaloglobus sulfuriphilus</name>
    <dbReference type="NCBI Taxonomy" id="1851148"/>
    <lineage>
        <taxon>Bacteria</taxon>
        <taxon>Pseudomonadati</taxon>
        <taxon>Planctomycetota</taxon>
        <taxon>Phycisphaerae</taxon>
        <taxon>Sedimentisphaerales</taxon>
        <taxon>Sedimentisphaeraceae</taxon>
        <taxon>Limihaloglobus</taxon>
    </lineage>
</organism>
<dbReference type="InterPro" id="IPR014710">
    <property type="entry name" value="RmlC-like_jellyroll"/>
</dbReference>
<evidence type="ECO:0000259" key="1">
    <source>
        <dbReference type="Pfam" id="PF05899"/>
    </source>
</evidence>
<protein>
    <recommendedName>
        <fullName evidence="1">(S)-ureidoglycine aminohydrolase cupin domain-containing protein</fullName>
    </recommendedName>
</protein>
<dbReference type="Proteomes" id="UP000188181">
    <property type="component" value="Chromosome"/>
</dbReference>
<evidence type="ECO:0000313" key="2">
    <source>
        <dbReference type="EMBL" id="AQQ71197.1"/>
    </source>
</evidence>
<evidence type="ECO:0000313" key="3">
    <source>
        <dbReference type="Proteomes" id="UP000188181"/>
    </source>
</evidence>
<dbReference type="Gene3D" id="2.60.120.10">
    <property type="entry name" value="Jelly Rolls"/>
    <property type="match status" value="1"/>
</dbReference>
<feature type="domain" description="(S)-ureidoglycine aminohydrolase cupin" evidence="1">
    <location>
        <begin position="18"/>
        <end position="89"/>
    </location>
</feature>
<dbReference type="Pfam" id="PF05899">
    <property type="entry name" value="Cupin_3"/>
    <property type="match status" value="1"/>
</dbReference>
<dbReference type="KEGG" id="pbas:SMSP2_01563"/>
<dbReference type="STRING" id="1851148.SMSP2_01563"/>
<proteinExistence type="predicted"/>
<keyword evidence="3" id="KW-1185">Reference proteome</keyword>
<dbReference type="RefSeq" id="WP_146683399.1">
    <property type="nucleotide sequence ID" value="NZ_CP019646.1"/>
</dbReference>
<name>A0A1Q2MFW5_9BACT</name>
<dbReference type="AlphaFoldDB" id="A0A1Q2MFW5"/>
<dbReference type="PANTHER" id="PTHR33271">
    <property type="entry name" value="OS04G0445200 PROTEIN"/>
    <property type="match status" value="1"/>
</dbReference>
<dbReference type="SUPFAM" id="SSF51182">
    <property type="entry name" value="RmlC-like cupins"/>
    <property type="match status" value="1"/>
</dbReference>
<accession>A0A1Q2MFW5</accession>
<reference evidence="3" key="1">
    <citation type="submission" date="2017-02" db="EMBL/GenBank/DDBJ databases">
        <title>Comparative genomics and description of representatives of a novel lineage of planctomycetes thriving in anoxic sediments.</title>
        <authorList>
            <person name="Spring S."/>
            <person name="Bunk B."/>
            <person name="Sproer C."/>
        </authorList>
    </citation>
    <scope>NUCLEOTIDE SEQUENCE [LARGE SCALE GENOMIC DNA]</scope>
    <source>
        <strain evidence="3">SM-Chi-D1</strain>
    </source>
</reference>
<dbReference type="InterPro" id="IPR008579">
    <property type="entry name" value="UGlyAH_Cupin_dom"/>
</dbReference>
<gene>
    <name evidence="2" type="ORF">SMSP2_01563</name>
</gene>
<dbReference type="OrthoDB" id="9799053at2"/>
<dbReference type="InterPro" id="IPR011051">
    <property type="entry name" value="RmlC_Cupin_sf"/>
</dbReference>
<dbReference type="PANTHER" id="PTHR33271:SF22">
    <property type="entry name" value="OS04G0445200 PROTEIN"/>
    <property type="match status" value="1"/>
</dbReference>